<evidence type="ECO:0000256" key="1">
    <source>
        <dbReference type="ARBA" id="ARBA00004651"/>
    </source>
</evidence>
<evidence type="ECO:0000313" key="11">
    <source>
        <dbReference type="EMBL" id="BES98091.1"/>
    </source>
</evidence>
<reference evidence="11 12" key="1">
    <citation type="submission" date="2023-09" db="EMBL/GenBank/DDBJ databases">
        <title>Nesidiocoris tenuis whole genome shotgun sequence.</title>
        <authorList>
            <person name="Shibata T."/>
            <person name="Shimoda M."/>
            <person name="Kobayashi T."/>
            <person name="Uehara T."/>
        </authorList>
    </citation>
    <scope>NUCLEOTIDE SEQUENCE [LARGE SCALE GENOMIC DNA]</scope>
    <source>
        <strain evidence="11 12">Japan</strain>
    </source>
</reference>
<keyword evidence="3 10" id="KW-0716">Sensory transduction</keyword>
<name>A0ABN7B0Y8_9HEMI</name>
<comment type="subcellular location">
    <subcellularLocation>
        <location evidence="1 10">Cell membrane</location>
        <topology evidence="1 10">Multi-pass membrane protein</topology>
    </subcellularLocation>
</comment>
<keyword evidence="8 10" id="KW-0675">Receptor</keyword>
<dbReference type="PANTHER" id="PTHR21137:SF35">
    <property type="entry name" value="ODORANT RECEPTOR 19A-RELATED"/>
    <property type="match status" value="1"/>
</dbReference>
<keyword evidence="9 10" id="KW-0807">Transducer</keyword>
<dbReference type="InterPro" id="IPR004117">
    <property type="entry name" value="7tm6_olfct_rcpt"/>
</dbReference>
<proteinExistence type="inferred from homology"/>
<keyword evidence="2" id="KW-1003">Cell membrane</keyword>
<evidence type="ECO:0000256" key="3">
    <source>
        <dbReference type="ARBA" id="ARBA00022606"/>
    </source>
</evidence>
<gene>
    <name evidence="11" type="ORF">NTJ_10906</name>
</gene>
<keyword evidence="4 10" id="KW-0812">Transmembrane</keyword>
<dbReference type="EMBL" id="AP028917">
    <property type="protein sequence ID" value="BES98091.1"/>
    <property type="molecule type" value="Genomic_DNA"/>
</dbReference>
<evidence type="ECO:0000313" key="12">
    <source>
        <dbReference type="Proteomes" id="UP001307889"/>
    </source>
</evidence>
<evidence type="ECO:0000256" key="5">
    <source>
        <dbReference type="ARBA" id="ARBA00022725"/>
    </source>
</evidence>
<accession>A0ABN7B0Y8</accession>
<protein>
    <recommendedName>
        <fullName evidence="10">Odorant receptor</fullName>
    </recommendedName>
</protein>
<dbReference type="Proteomes" id="UP001307889">
    <property type="component" value="Chromosome 9"/>
</dbReference>
<evidence type="ECO:0000256" key="6">
    <source>
        <dbReference type="ARBA" id="ARBA00022989"/>
    </source>
</evidence>
<keyword evidence="12" id="KW-1185">Reference proteome</keyword>
<comment type="caution">
    <text evidence="10">Lacks conserved residue(s) required for the propagation of feature annotation.</text>
</comment>
<keyword evidence="5 10" id="KW-0552">Olfaction</keyword>
<feature type="transmembrane region" description="Helical" evidence="10">
    <location>
        <begin position="186"/>
        <end position="214"/>
    </location>
</feature>
<sequence length="404" mass="46903">MPWRIWRKKDGKSEESIKDQKDFVNNYRLFKFIGMIHDGSLYSKIRQPISSILLYTALVHHMVPLLTSHNEYTFDEFMDLVHLEMVYTMWCIVWPSYIIRSELFASMTSKIKNGLYTYSDELTVEEKRILSKANDAVLKITKISVYVYVCGGIGIFLKGTNKEKMRKLEMPNIGWFPFAINSVTRYFLGCLFQATLGLNAVSIAIGTFMSFAMLTTHYKAQFELLRAHLRSTFPKNVSPALAAEGNYKQATLRRLRDCYMHHLAIVEFHEEFLQYYGLMLLVFRISIVLLLCTLAFVSVIVRVTAHNLLKMLSFASTELLFVLLFSLRGQGVTDWSQQWREELYSVDWWDQPMEVRRNLKLMILGSVEPLIVYGVWKIAAYSHAGLFAIGNESFSFFNMLRALH</sequence>
<evidence type="ECO:0000256" key="10">
    <source>
        <dbReference type="RuleBase" id="RU351113"/>
    </source>
</evidence>
<dbReference type="PANTHER" id="PTHR21137">
    <property type="entry name" value="ODORANT RECEPTOR"/>
    <property type="match status" value="1"/>
</dbReference>
<dbReference type="Pfam" id="PF02949">
    <property type="entry name" value="7tm_6"/>
    <property type="match status" value="1"/>
</dbReference>
<comment type="similarity">
    <text evidence="10">Belongs to the insect chemoreceptor superfamily. Heteromeric odorant receptor channel (TC 1.A.69) family.</text>
</comment>
<evidence type="ECO:0000256" key="2">
    <source>
        <dbReference type="ARBA" id="ARBA00022475"/>
    </source>
</evidence>
<evidence type="ECO:0000256" key="8">
    <source>
        <dbReference type="ARBA" id="ARBA00023170"/>
    </source>
</evidence>
<feature type="transmembrane region" description="Helical" evidence="10">
    <location>
        <begin position="278"/>
        <end position="301"/>
    </location>
</feature>
<evidence type="ECO:0000256" key="7">
    <source>
        <dbReference type="ARBA" id="ARBA00023136"/>
    </source>
</evidence>
<feature type="transmembrane region" description="Helical" evidence="10">
    <location>
        <begin position="136"/>
        <end position="157"/>
    </location>
</feature>
<keyword evidence="7 10" id="KW-0472">Membrane</keyword>
<organism evidence="11 12">
    <name type="scientific">Nesidiocoris tenuis</name>
    <dbReference type="NCBI Taxonomy" id="355587"/>
    <lineage>
        <taxon>Eukaryota</taxon>
        <taxon>Metazoa</taxon>
        <taxon>Ecdysozoa</taxon>
        <taxon>Arthropoda</taxon>
        <taxon>Hexapoda</taxon>
        <taxon>Insecta</taxon>
        <taxon>Pterygota</taxon>
        <taxon>Neoptera</taxon>
        <taxon>Paraneoptera</taxon>
        <taxon>Hemiptera</taxon>
        <taxon>Heteroptera</taxon>
        <taxon>Panheteroptera</taxon>
        <taxon>Cimicomorpha</taxon>
        <taxon>Miridae</taxon>
        <taxon>Dicyphina</taxon>
        <taxon>Nesidiocoris</taxon>
    </lineage>
</organism>
<keyword evidence="6 10" id="KW-1133">Transmembrane helix</keyword>
<evidence type="ECO:0000256" key="9">
    <source>
        <dbReference type="ARBA" id="ARBA00023224"/>
    </source>
</evidence>
<feature type="transmembrane region" description="Helical" evidence="10">
    <location>
        <begin position="80"/>
        <end position="99"/>
    </location>
</feature>
<evidence type="ECO:0000256" key="4">
    <source>
        <dbReference type="ARBA" id="ARBA00022692"/>
    </source>
</evidence>